<dbReference type="EMBL" id="KN122106">
    <property type="protein sequence ID" value="KFO33003.1"/>
    <property type="molecule type" value="Genomic_DNA"/>
</dbReference>
<accession>A0A091DR97</accession>
<sequence>MQPAENGHEEARIQSQQPPQRGYRCNFTSITDEDAQRIPNQERAKRLKQRSTCPEGLTAQAEQAGLSKPRLNNISTMMRFSPPARRNKYKIPAIANEQDIGNICPLTR</sequence>
<feature type="region of interest" description="Disordered" evidence="1">
    <location>
        <begin position="1"/>
        <end position="24"/>
    </location>
</feature>
<name>A0A091DR97_FUKDA</name>
<feature type="region of interest" description="Disordered" evidence="1">
    <location>
        <begin position="42"/>
        <end position="61"/>
    </location>
</feature>
<dbReference type="Proteomes" id="UP000028990">
    <property type="component" value="Unassembled WGS sequence"/>
</dbReference>
<protein>
    <submittedName>
        <fullName evidence="2">Uncharacterized protein</fullName>
    </submittedName>
</protein>
<evidence type="ECO:0000256" key="1">
    <source>
        <dbReference type="SAM" id="MobiDB-lite"/>
    </source>
</evidence>
<reference evidence="2 3" key="1">
    <citation type="submission" date="2013-11" db="EMBL/GenBank/DDBJ databases">
        <title>The Damaraland mole rat (Fukomys damarensis) genome and evolution of African mole rats.</title>
        <authorList>
            <person name="Gladyshev V.N."/>
            <person name="Fang X."/>
        </authorList>
    </citation>
    <scope>NUCLEOTIDE SEQUENCE [LARGE SCALE GENOMIC DNA]</scope>
    <source>
        <tissue evidence="2">Liver</tissue>
    </source>
</reference>
<keyword evidence="3" id="KW-1185">Reference proteome</keyword>
<evidence type="ECO:0000313" key="3">
    <source>
        <dbReference type="Proteomes" id="UP000028990"/>
    </source>
</evidence>
<gene>
    <name evidence="2" type="ORF">H920_05619</name>
</gene>
<feature type="compositionally biased region" description="Basic and acidic residues" evidence="1">
    <location>
        <begin position="1"/>
        <end position="12"/>
    </location>
</feature>
<dbReference type="AlphaFoldDB" id="A0A091DR97"/>
<organism evidence="2 3">
    <name type="scientific">Fukomys damarensis</name>
    <name type="common">Damaraland mole rat</name>
    <name type="synonym">Cryptomys damarensis</name>
    <dbReference type="NCBI Taxonomy" id="885580"/>
    <lineage>
        <taxon>Eukaryota</taxon>
        <taxon>Metazoa</taxon>
        <taxon>Chordata</taxon>
        <taxon>Craniata</taxon>
        <taxon>Vertebrata</taxon>
        <taxon>Euteleostomi</taxon>
        <taxon>Mammalia</taxon>
        <taxon>Eutheria</taxon>
        <taxon>Euarchontoglires</taxon>
        <taxon>Glires</taxon>
        <taxon>Rodentia</taxon>
        <taxon>Hystricomorpha</taxon>
        <taxon>Bathyergidae</taxon>
        <taxon>Fukomys</taxon>
    </lineage>
</organism>
<evidence type="ECO:0000313" key="2">
    <source>
        <dbReference type="EMBL" id="KFO33003.1"/>
    </source>
</evidence>
<proteinExistence type="predicted"/>